<dbReference type="Proteomes" id="UP000559256">
    <property type="component" value="Unassembled WGS sequence"/>
</dbReference>
<sequence length="362" mass="39932">MDTLHTQEEASFPIPEAMYSSRFSDQVFDSLASSLFDCSQSQTQNGQRTTLISVDGMEALTGGQQGNVDAARSLSSVATGHVFHISTLKFGSFNAPLSYLHISSVSVLPTGLHLVTRSPFRSLMTFDNSCEGEIYGRLKDFRTSGSNFLAFGRTLPTQIKGQRTTPPPVPVYPNGLRQTGRLDPETYPPSIHAQAGFWALEYYLAVQSNGHRGSLVTKREYSCVQYQAPVKMTLADPNEPSRPRTSRSRINVSLSPSHLQTPFYTLRSVCGIPEHTQQTDNDLRNSSMHLSSCYSPKLTAPVNKSTHDVYQSPALPRALLCPIELLEYISGIDFSLLVSRLNIQHLSVFTLSRVFPGIHGSI</sequence>
<proteinExistence type="predicted"/>
<gene>
    <name evidence="1" type="ORF">D9758_016344</name>
</gene>
<accession>A0A8H5BZX3</accession>
<organism evidence="1 2">
    <name type="scientific">Tetrapyrgos nigripes</name>
    <dbReference type="NCBI Taxonomy" id="182062"/>
    <lineage>
        <taxon>Eukaryota</taxon>
        <taxon>Fungi</taxon>
        <taxon>Dikarya</taxon>
        <taxon>Basidiomycota</taxon>
        <taxon>Agaricomycotina</taxon>
        <taxon>Agaricomycetes</taxon>
        <taxon>Agaricomycetidae</taxon>
        <taxon>Agaricales</taxon>
        <taxon>Marasmiineae</taxon>
        <taxon>Marasmiaceae</taxon>
        <taxon>Tetrapyrgos</taxon>
    </lineage>
</organism>
<name>A0A8H5BZX3_9AGAR</name>
<keyword evidence="2" id="KW-1185">Reference proteome</keyword>
<protein>
    <submittedName>
        <fullName evidence="1">Uncharacterized protein</fullName>
    </submittedName>
</protein>
<reference evidence="1 2" key="1">
    <citation type="journal article" date="2020" name="ISME J.">
        <title>Uncovering the hidden diversity of litter-decomposition mechanisms in mushroom-forming fungi.</title>
        <authorList>
            <person name="Floudas D."/>
            <person name="Bentzer J."/>
            <person name="Ahren D."/>
            <person name="Johansson T."/>
            <person name="Persson P."/>
            <person name="Tunlid A."/>
        </authorList>
    </citation>
    <scope>NUCLEOTIDE SEQUENCE [LARGE SCALE GENOMIC DNA]</scope>
    <source>
        <strain evidence="1 2">CBS 291.85</strain>
    </source>
</reference>
<evidence type="ECO:0000313" key="2">
    <source>
        <dbReference type="Proteomes" id="UP000559256"/>
    </source>
</evidence>
<dbReference type="EMBL" id="JAACJM010000326">
    <property type="protein sequence ID" value="KAF5331447.1"/>
    <property type="molecule type" value="Genomic_DNA"/>
</dbReference>
<evidence type="ECO:0000313" key="1">
    <source>
        <dbReference type="EMBL" id="KAF5331447.1"/>
    </source>
</evidence>
<comment type="caution">
    <text evidence="1">The sequence shown here is derived from an EMBL/GenBank/DDBJ whole genome shotgun (WGS) entry which is preliminary data.</text>
</comment>
<dbReference type="AlphaFoldDB" id="A0A8H5BZX3"/>